<proteinExistence type="predicted"/>
<keyword evidence="3" id="KW-1185">Reference proteome</keyword>
<feature type="transmembrane region" description="Helical" evidence="1">
    <location>
        <begin position="77"/>
        <end position="99"/>
    </location>
</feature>
<keyword evidence="1" id="KW-1133">Transmembrane helix</keyword>
<dbReference type="EMBL" id="CAIIXF020000012">
    <property type="protein sequence ID" value="CAH1801442.1"/>
    <property type="molecule type" value="Genomic_DNA"/>
</dbReference>
<keyword evidence="1" id="KW-0812">Transmembrane</keyword>
<dbReference type="AlphaFoldDB" id="A0A8S4Q7M0"/>
<name>A0A8S4Q7M0_OWEFU</name>
<gene>
    <name evidence="2" type="ORF">OFUS_LOCUS25231</name>
</gene>
<comment type="caution">
    <text evidence="2">The sequence shown here is derived from an EMBL/GenBank/DDBJ whole genome shotgun (WGS) entry which is preliminary data.</text>
</comment>
<dbReference type="Proteomes" id="UP000749559">
    <property type="component" value="Unassembled WGS sequence"/>
</dbReference>
<reference evidence="2" key="1">
    <citation type="submission" date="2022-03" db="EMBL/GenBank/DDBJ databases">
        <authorList>
            <person name="Martin C."/>
        </authorList>
    </citation>
    <scope>NUCLEOTIDE SEQUENCE</scope>
</reference>
<sequence>MDDNNNNNTSEPVNPEIVTKTNKTDQTAVQIETEDSCKSTLLPDTNTNKPSIKTIEFEENIHVATKHGCKFAKHRKWIIGLFISFCVVAICIAGVIVGLNNRNALDAQSLSDVPMPIGENCVEDTHTAETRKTKCLDATTNYTRNNNATKDLTIPTNDHELTGNMTSTASFICDSFPHVLRKLCNA</sequence>
<accession>A0A8S4Q7M0</accession>
<keyword evidence="1" id="KW-0472">Membrane</keyword>
<evidence type="ECO:0000313" key="3">
    <source>
        <dbReference type="Proteomes" id="UP000749559"/>
    </source>
</evidence>
<evidence type="ECO:0000256" key="1">
    <source>
        <dbReference type="SAM" id="Phobius"/>
    </source>
</evidence>
<evidence type="ECO:0000313" key="2">
    <source>
        <dbReference type="EMBL" id="CAH1801442.1"/>
    </source>
</evidence>
<protein>
    <submittedName>
        <fullName evidence="2">Uncharacterized protein</fullName>
    </submittedName>
</protein>
<organism evidence="2 3">
    <name type="scientific">Owenia fusiformis</name>
    <name type="common">Polychaete worm</name>
    <dbReference type="NCBI Taxonomy" id="6347"/>
    <lineage>
        <taxon>Eukaryota</taxon>
        <taxon>Metazoa</taxon>
        <taxon>Spiralia</taxon>
        <taxon>Lophotrochozoa</taxon>
        <taxon>Annelida</taxon>
        <taxon>Polychaeta</taxon>
        <taxon>Sedentaria</taxon>
        <taxon>Canalipalpata</taxon>
        <taxon>Sabellida</taxon>
        <taxon>Oweniida</taxon>
        <taxon>Oweniidae</taxon>
        <taxon>Owenia</taxon>
    </lineage>
</organism>